<accession>A0A1I6R6C8</accession>
<name>A0A1I6R6C8_9FLAO</name>
<feature type="non-terminal residue" evidence="2">
    <location>
        <position position="444"/>
    </location>
</feature>
<evidence type="ECO:0000313" key="3">
    <source>
        <dbReference type="Proteomes" id="UP000199312"/>
    </source>
</evidence>
<dbReference type="Pfam" id="PF19081">
    <property type="entry name" value="Ig_7"/>
    <property type="match status" value="2"/>
</dbReference>
<protein>
    <recommendedName>
        <fullName evidence="1">Ig-like domain-containing protein</fullName>
    </recommendedName>
</protein>
<feature type="domain" description="Ig-like" evidence="1">
    <location>
        <begin position="348"/>
        <end position="423"/>
    </location>
</feature>
<reference evidence="3" key="1">
    <citation type="submission" date="2016-10" db="EMBL/GenBank/DDBJ databases">
        <authorList>
            <person name="Varghese N."/>
            <person name="Submissions S."/>
        </authorList>
    </citation>
    <scope>NUCLEOTIDE SEQUENCE [LARGE SCALE GENOMIC DNA]</scope>
    <source>
        <strain evidence="3">DSM 24450</strain>
    </source>
</reference>
<gene>
    <name evidence="2" type="ORF">SAMN04488006_2287</name>
</gene>
<sequence length="444" mass="47745">MKKGRFSLVKSIVVLLLLFVFTLPSYSQCINPTPIGASSQSFCKTDNKKISDLVVQGTEIFWFDAASGGNQLNPTSLLINGRTYYADDKSGGSCSVSRLPVTVTINGNYPSGVDIFVGKCKSANPTIGSLSATGTNIQWYSAQFGGNLLPSNLPLSNGQTYWVQQTENGCTSGRLPTTVTIVDPEPPIVAPIQSFCSPPNPTVNDLRATGINISWYASEDSGVPLDSNVPLENNKQYWASQNSFPCESTERVSTTVLIDTTPNAGISNNYNVCEKDLVTINLFDLLEGNPDTTGYWSGPSNLSDGYLGTFEPGINNEGVYTYTVSSTLNICSDATANINVIIQKTLPPTINQTTQTFCEIDNATVSDLTASGNEIQWYNSEISTTPLNANDLLIDGANYWAAQKDSQTGCESISRVAVNVIITTVPPPTISESTQTFCEIDKPT</sequence>
<dbReference type="Proteomes" id="UP000199312">
    <property type="component" value="Unassembled WGS sequence"/>
</dbReference>
<evidence type="ECO:0000259" key="1">
    <source>
        <dbReference type="Pfam" id="PF19081"/>
    </source>
</evidence>
<dbReference type="InterPro" id="IPR044023">
    <property type="entry name" value="Ig_7"/>
</dbReference>
<organism evidence="2 3">
    <name type="scientific">Lutibacter maritimus</name>
    <dbReference type="NCBI Taxonomy" id="593133"/>
    <lineage>
        <taxon>Bacteria</taxon>
        <taxon>Pseudomonadati</taxon>
        <taxon>Bacteroidota</taxon>
        <taxon>Flavobacteriia</taxon>
        <taxon>Flavobacteriales</taxon>
        <taxon>Flavobacteriaceae</taxon>
        <taxon>Lutibacter</taxon>
    </lineage>
</organism>
<proteinExistence type="predicted"/>
<feature type="domain" description="Ig-like" evidence="1">
    <location>
        <begin position="120"/>
        <end position="181"/>
    </location>
</feature>
<keyword evidence="3" id="KW-1185">Reference proteome</keyword>
<dbReference type="STRING" id="593133.SAMN04488006_2287"/>
<evidence type="ECO:0000313" key="2">
    <source>
        <dbReference type="EMBL" id="SFS60267.1"/>
    </source>
</evidence>
<dbReference type="EMBL" id="FOZP01000005">
    <property type="protein sequence ID" value="SFS60267.1"/>
    <property type="molecule type" value="Genomic_DNA"/>
</dbReference>
<dbReference type="AlphaFoldDB" id="A0A1I6R6C8"/>